<proteinExistence type="predicted"/>
<dbReference type="EMBL" id="CM029048">
    <property type="protein sequence ID" value="KAG2578482.1"/>
    <property type="molecule type" value="Genomic_DNA"/>
</dbReference>
<dbReference type="Proteomes" id="UP000823388">
    <property type="component" value="Chromosome 6N"/>
</dbReference>
<reference evidence="2" key="1">
    <citation type="submission" date="2020-05" db="EMBL/GenBank/DDBJ databases">
        <title>WGS assembly of Panicum virgatum.</title>
        <authorList>
            <person name="Lovell J.T."/>
            <person name="Jenkins J."/>
            <person name="Shu S."/>
            <person name="Juenger T.E."/>
            <person name="Schmutz J."/>
        </authorList>
    </citation>
    <scope>NUCLEOTIDE SEQUENCE</scope>
    <source>
        <strain evidence="2">AP13</strain>
    </source>
</reference>
<evidence type="ECO:0000256" key="1">
    <source>
        <dbReference type="SAM" id="MobiDB-lite"/>
    </source>
</evidence>
<accession>A0A8T0QYR3</accession>
<comment type="caution">
    <text evidence="2">The sequence shown here is derived from an EMBL/GenBank/DDBJ whole genome shotgun (WGS) entry which is preliminary data.</text>
</comment>
<protein>
    <submittedName>
        <fullName evidence="2">Uncharacterized protein</fullName>
    </submittedName>
</protein>
<name>A0A8T0QYR3_PANVG</name>
<gene>
    <name evidence="2" type="ORF">PVAP13_6NG211200</name>
</gene>
<dbReference type="AlphaFoldDB" id="A0A8T0QYR3"/>
<organism evidence="2 3">
    <name type="scientific">Panicum virgatum</name>
    <name type="common">Blackwell switchgrass</name>
    <dbReference type="NCBI Taxonomy" id="38727"/>
    <lineage>
        <taxon>Eukaryota</taxon>
        <taxon>Viridiplantae</taxon>
        <taxon>Streptophyta</taxon>
        <taxon>Embryophyta</taxon>
        <taxon>Tracheophyta</taxon>
        <taxon>Spermatophyta</taxon>
        <taxon>Magnoliopsida</taxon>
        <taxon>Liliopsida</taxon>
        <taxon>Poales</taxon>
        <taxon>Poaceae</taxon>
        <taxon>PACMAD clade</taxon>
        <taxon>Panicoideae</taxon>
        <taxon>Panicodae</taxon>
        <taxon>Paniceae</taxon>
        <taxon>Panicinae</taxon>
        <taxon>Panicum</taxon>
        <taxon>Panicum sect. Hiantes</taxon>
    </lineage>
</organism>
<keyword evidence="3" id="KW-1185">Reference proteome</keyword>
<sequence length="209" mass="22702">MGLTRIPAKAGRGGAAARQGSTRPGRRASGWLRRGQPGRGQDGDAARQAAAASRGSAARGSLQVAVGQEQGPRRAGSAASREEADGEKLVPVAPNILSVEHALERMELVRAYVEKVRVNLRTGHRRHVAHPALGGEPRLRRDPPGLPRPAQLLRVPGHRRPHAQDRRRGQAGPRLRRHGRLHHGAAGLQPRVLRQGALLRPRRRGEERQ</sequence>
<feature type="region of interest" description="Disordered" evidence="1">
    <location>
        <begin position="1"/>
        <end position="86"/>
    </location>
</feature>
<evidence type="ECO:0000313" key="3">
    <source>
        <dbReference type="Proteomes" id="UP000823388"/>
    </source>
</evidence>
<evidence type="ECO:0000313" key="2">
    <source>
        <dbReference type="EMBL" id="KAG2578482.1"/>
    </source>
</evidence>
<feature type="compositionally biased region" description="Low complexity" evidence="1">
    <location>
        <begin position="46"/>
        <end position="60"/>
    </location>
</feature>
<feature type="compositionally biased region" description="Basic residues" evidence="1">
    <location>
        <begin position="174"/>
        <end position="183"/>
    </location>
</feature>
<feature type="region of interest" description="Disordered" evidence="1">
    <location>
        <begin position="133"/>
        <end position="190"/>
    </location>
</feature>